<accession>A0A3P3QPZ1</accession>
<dbReference type="PROSITE" id="PS50943">
    <property type="entry name" value="HTH_CROC1"/>
    <property type="match status" value="1"/>
</dbReference>
<dbReference type="GO" id="GO:0003677">
    <property type="term" value="F:DNA binding"/>
    <property type="evidence" value="ECO:0007669"/>
    <property type="project" value="InterPro"/>
</dbReference>
<dbReference type="OrthoDB" id="9799384at2"/>
<dbReference type="Pfam" id="PF01381">
    <property type="entry name" value="HTH_3"/>
    <property type="match status" value="1"/>
</dbReference>
<sequence>MVKERANLHGGFIIRTVRKYRAMSQQEVCFLYGISEKTLSNWERERNDPHFGHVQAICEDILKVELIDAITMAFDELEKQKQEAA</sequence>
<dbReference type="InterPro" id="IPR001387">
    <property type="entry name" value="Cro/C1-type_HTH"/>
</dbReference>
<evidence type="ECO:0000259" key="1">
    <source>
        <dbReference type="PROSITE" id="PS50943"/>
    </source>
</evidence>
<proteinExistence type="predicted"/>
<evidence type="ECO:0000313" key="3">
    <source>
        <dbReference type="Proteomes" id="UP000276260"/>
    </source>
</evidence>
<dbReference type="AlphaFoldDB" id="A0A3P3QPZ1"/>
<dbReference type="Proteomes" id="UP000276260">
    <property type="component" value="Unassembled WGS sequence"/>
</dbReference>
<comment type="caution">
    <text evidence="2">The sequence shown here is derived from an EMBL/GenBank/DDBJ whole genome shotgun (WGS) entry which is preliminary data.</text>
</comment>
<dbReference type="CDD" id="cd00093">
    <property type="entry name" value="HTH_XRE"/>
    <property type="match status" value="1"/>
</dbReference>
<dbReference type="Gene3D" id="1.10.260.40">
    <property type="entry name" value="lambda repressor-like DNA-binding domains"/>
    <property type="match status" value="1"/>
</dbReference>
<dbReference type="RefSeq" id="WP_046521143.1">
    <property type="nucleotide sequence ID" value="NZ_LAVS01000090.1"/>
</dbReference>
<feature type="domain" description="HTH cro/C1-type" evidence="1">
    <location>
        <begin position="14"/>
        <end position="70"/>
    </location>
</feature>
<reference evidence="2 3" key="1">
    <citation type="submission" date="2018-11" db="EMBL/GenBank/DDBJ databases">
        <title>Draft genome analysis of Rheinheimera mesophila isolated from an industrial waste site.</title>
        <authorList>
            <person name="Yu Q."/>
            <person name="Qi Y."/>
            <person name="Zhang H."/>
            <person name="Lu Y."/>
            <person name="Pu J."/>
        </authorList>
    </citation>
    <scope>NUCLEOTIDE SEQUENCE [LARGE SCALE GENOMIC DNA]</scope>
    <source>
        <strain evidence="2 3">IITR13</strain>
    </source>
</reference>
<dbReference type="EMBL" id="RRCF01000001">
    <property type="protein sequence ID" value="RRJ22570.1"/>
    <property type="molecule type" value="Genomic_DNA"/>
</dbReference>
<protein>
    <submittedName>
        <fullName evidence="2">XRE family transcriptional regulator</fullName>
    </submittedName>
</protein>
<gene>
    <name evidence="2" type="ORF">EIK76_00345</name>
</gene>
<dbReference type="SUPFAM" id="SSF47413">
    <property type="entry name" value="lambda repressor-like DNA-binding domains"/>
    <property type="match status" value="1"/>
</dbReference>
<dbReference type="InterPro" id="IPR010982">
    <property type="entry name" value="Lambda_DNA-bd_dom_sf"/>
</dbReference>
<name>A0A3P3QPZ1_9GAMM</name>
<organism evidence="2 3">
    <name type="scientific">Rheinheimera mesophila</name>
    <dbReference type="NCBI Taxonomy" id="1547515"/>
    <lineage>
        <taxon>Bacteria</taxon>
        <taxon>Pseudomonadati</taxon>
        <taxon>Pseudomonadota</taxon>
        <taxon>Gammaproteobacteria</taxon>
        <taxon>Chromatiales</taxon>
        <taxon>Chromatiaceae</taxon>
        <taxon>Rheinheimera</taxon>
    </lineage>
</organism>
<keyword evidence="3" id="KW-1185">Reference proteome</keyword>
<evidence type="ECO:0000313" key="2">
    <source>
        <dbReference type="EMBL" id="RRJ22570.1"/>
    </source>
</evidence>